<gene>
    <name evidence="1" type="ORF">CN689_27020</name>
</gene>
<name>A0AAX0RWV5_9BACI</name>
<evidence type="ECO:0000313" key="1">
    <source>
        <dbReference type="EMBL" id="PEJ24663.1"/>
    </source>
</evidence>
<sequence>MKQNGQLWKGSFLNKYATIKELPVLKKEYSFLKEADSIALQKSVENLADSYSRYYKKQNKSPRFKS</sequence>
<comment type="caution">
    <text evidence="1">The sequence shown here is derived from an EMBL/GenBank/DDBJ whole genome shotgun (WGS) entry which is preliminary data.</text>
</comment>
<reference evidence="1 2" key="1">
    <citation type="submission" date="2017-09" db="EMBL/GenBank/DDBJ databases">
        <title>Large-scale bioinformatics analysis of Bacillus genomes uncovers conserved roles of natural products in bacterial physiology.</title>
        <authorList>
            <consortium name="Agbiome Team Llc"/>
            <person name="Bleich R.M."/>
            <person name="Kirk G.J."/>
            <person name="Santa Maria K.C."/>
            <person name="Allen S.E."/>
            <person name="Farag S."/>
            <person name="Shank E.A."/>
            <person name="Bowers A."/>
        </authorList>
    </citation>
    <scope>NUCLEOTIDE SEQUENCE [LARGE SCALE GENOMIC DNA]</scope>
    <source>
        <strain evidence="1 2">AFS003229</strain>
    </source>
</reference>
<dbReference type="Proteomes" id="UP000220106">
    <property type="component" value="Unassembled WGS sequence"/>
</dbReference>
<feature type="non-terminal residue" evidence="1">
    <location>
        <position position="66"/>
    </location>
</feature>
<dbReference type="AlphaFoldDB" id="A0AAX0RWV5"/>
<accession>A0AAX0RWV5</accession>
<dbReference type="EMBL" id="NUEQ01000127">
    <property type="protein sequence ID" value="PEJ24663.1"/>
    <property type="molecule type" value="Genomic_DNA"/>
</dbReference>
<protein>
    <submittedName>
        <fullName evidence="1">Transposase</fullName>
    </submittedName>
</protein>
<evidence type="ECO:0000313" key="2">
    <source>
        <dbReference type="Proteomes" id="UP000220106"/>
    </source>
</evidence>
<organism evidence="1 2">
    <name type="scientific">Peribacillus butanolivorans</name>
    <dbReference type="NCBI Taxonomy" id="421767"/>
    <lineage>
        <taxon>Bacteria</taxon>
        <taxon>Bacillati</taxon>
        <taxon>Bacillota</taxon>
        <taxon>Bacilli</taxon>
        <taxon>Bacillales</taxon>
        <taxon>Bacillaceae</taxon>
        <taxon>Peribacillus</taxon>
    </lineage>
</organism>
<proteinExistence type="predicted"/>